<feature type="binding site" evidence="6">
    <location>
        <position position="264"/>
    </location>
    <ligand>
        <name>Zn(2+)</name>
        <dbReference type="ChEBI" id="CHEBI:29105"/>
    </ligand>
</feature>
<keyword evidence="3 6" id="KW-0496">Mitochondrion</keyword>
<dbReference type="Pfam" id="PF05019">
    <property type="entry name" value="Coq4"/>
    <property type="match status" value="1"/>
</dbReference>
<comment type="subcellular location">
    <subcellularLocation>
        <location evidence="6">Mitochondrion inner membrane</location>
        <topology evidence="6">Peripheral membrane protein</topology>
        <orientation evidence="6">Matrix side</orientation>
    </subcellularLocation>
</comment>
<dbReference type="GO" id="GO:0120539">
    <property type="term" value="F:4-hydroxy-3-methoxy-5-polyprenylbenzoate decarboxylase activity"/>
    <property type="evidence" value="ECO:0007669"/>
    <property type="project" value="UniProtKB-EC"/>
</dbReference>
<feature type="binding site" evidence="6">
    <location>
        <position position="260"/>
    </location>
    <ligand>
        <name>Zn(2+)</name>
        <dbReference type="ChEBI" id="CHEBI:29105"/>
    </ligand>
</feature>
<comment type="similarity">
    <text evidence="6">Belongs to the COQ4 family.</text>
</comment>
<dbReference type="EC" id="4.1.1.130" evidence="6"/>
<evidence type="ECO:0000259" key="8">
    <source>
        <dbReference type="PROSITE" id="PS51501"/>
    </source>
</evidence>
<evidence type="ECO:0000313" key="9">
    <source>
        <dbReference type="Proteomes" id="UP000025227"/>
    </source>
</evidence>
<dbReference type="GO" id="GO:0008270">
    <property type="term" value="F:zinc ion binding"/>
    <property type="evidence" value="ECO:0007669"/>
    <property type="project" value="UniProtKB-UniRule"/>
</dbReference>
<feature type="binding site" evidence="6">
    <location>
        <position position="261"/>
    </location>
    <ligand>
        <name>Zn(2+)</name>
        <dbReference type="ChEBI" id="CHEBI:29105"/>
    </ligand>
</feature>
<dbReference type="HAMAP" id="MF_03111">
    <property type="entry name" value="Coq4"/>
    <property type="match status" value="1"/>
</dbReference>
<evidence type="ECO:0000256" key="3">
    <source>
        <dbReference type="ARBA" id="ARBA00023128"/>
    </source>
</evidence>
<dbReference type="GO" id="GO:0031314">
    <property type="term" value="C:extrinsic component of mitochondrial inner membrane"/>
    <property type="evidence" value="ECO:0007669"/>
    <property type="project" value="UniProtKB-UniRule"/>
</dbReference>
<evidence type="ECO:0000256" key="2">
    <source>
        <dbReference type="ARBA" id="ARBA00022792"/>
    </source>
</evidence>
<keyword evidence="5 6" id="KW-0456">Lyase</keyword>
<name>A0A7I4XU97_HAECO</name>
<evidence type="ECO:0000313" key="10">
    <source>
        <dbReference type="WBParaSite" id="HCON_00004350-00001"/>
    </source>
</evidence>
<accession>A0A7I4XU97</accession>
<feature type="domain" description="DNL-type" evidence="8">
    <location>
        <begin position="38"/>
        <end position="135"/>
    </location>
</feature>
<dbReference type="Pfam" id="PF05180">
    <property type="entry name" value="zf-DNL"/>
    <property type="match status" value="1"/>
</dbReference>
<keyword evidence="2 6" id="KW-0999">Mitochondrion inner membrane</keyword>
<dbReference type="PROSITE" id="PS51501">
    <property type="entry name" value="ZF_DNL"/>
    <property type="match status" value="1"/>
</dbReference>
<dbReference type="PANTHER" id="PTHR12922:SF7">
    <property type="entry name" value="UBIQUINONE BIOSYNTHESIS PROTEIN COQ4 HOMOLOG, MITOCHONDRIAL"/>
    <property type="match status" value="1"/>
</dbReference>
<comment type="catalytic activity">
    <reaction evidence="6">
        <text>a 4-hydroxy-3-methoxy-5-(all-trans-polyprenyl)benzoate + H(+) = a 2-methoxy-6-(all-trans-polyprenyl)phenol + CO2</text>
        <dbReference type="Rhea" id="RHEA:81179"/>
        <dbReference type="Rhea" id="RHEA-COMP:9551"/>
        <dbReference type="Rhea" id="RHEA-COMP:10931"/>
        <dbReference type="ChEBI" id="CHEBI:15378"/>
        <dbReference type="ChEBI" id="CHEBI:16526"/>
        <dbReference type="ChEBI" id="CHEBI:62731"/>
        <dbReference type="ChEBI" id="CHEBI:84443"/>
        <dbReference type="EC" id="4.1.1.130"/>
    </reaction>
</comment>
<sequence>MFRSFVSLALKSGRYPLSSYSARTRAYCKPSSSFPVDPSTARLSIQYTCGVCGTRQGPKTFSRNSYEKGVVIVTCDQCKNHHIIADNLGWFKDFKGRNIEEILKQRGITVKRGISIEADEASSVTGGSKMTSLYPGHIPLSPVSRLLLGVGSAAMAISDPRRGDMVAAMGEATALESVLEKIRQRMESDVVGARLLKERPRVTNQTVNREYLESLPDNTFGKQYAKFLAGLKTSPDARPPVKFVQNEKHLYVMQRYRETHDFNHVLLEMPTHMLGEVTVKYFEGIQFGLPMCVTAGIFGAARLRTKHRQRFLTRNLPWIVEQAQRARFFLAVDWENHWEETIPELQKHLGVTSLKDYECSKPSS</sequence>
<evidence type="ECO:0000256" key="7">
    <source>
        <dbReference type="PROSITE-ProRule" id="PRU00834"/>
    </source>
</evidence>
<organism evidence="9 10">
    <name type="scientific">Haemonchus contortus</name>
    <name type="common">Barber pole worm</name>
    <dbReference type="NCBI Taxonomy" id="6289"/>
    <lineage>
        <taxon>Eukaryota</taxon>
        <taxon>Metazoa</taxon>
        <taxon>Ecdysozoa</taxon>
        <taxon>Nematoda</taxon>
        <taxon>Chromadorea</taxon>
        <taxon>Rhabditida</taxon>
        <taxon>Rhabditina</taxon>
        <taxon>Rhabditomorpha</taxon>
        <taxon>Strongyloidea</taxon>
        <taxon>Trichostrongylidae</taxon>
        <taxon>Haemonchus</taxon>
    </lineage>
</organism>
<proteinExistence type="inferred from homology"/>
<dbReference type="WBParaSite" id="HCON_00004350-00001">
    <property type="protein sequence ID" value="HCON_00004350-00001"/>
    <property type="gene ID" value="HCON_00004350"/>
</dbReference>
<dbReference type="InterPro" id="IPR007715">
    <property type="entry name" value="Coq4"/>
</dbReference>
<evidence type="ECO:0000256" key="4">
    <source>
        <dbReference type="ARBA" id="ARBA00023136"/>
    </source>
</evidence>
<evidence type="ECO:0000256" key="5">
    <source>
        <dbReference type="ARBA" id="ARBA00023239"/>
    </source>
</evidence>
<comment type="function">
    <text evidence="6">Lyase that catalyzes the C1-decarboxylation of 4-hydroxy-3-methoxy-5-(all-trans-polyprenyl)benzoic acid into 2-methoxy-6-(all-trans-polyprenyl)phenol during ubiquinone biosynthesis.</text>
</comment>
<dbReference type="InterPro" id="IPR007853">
    <property type="entry name" value="Znf_DNL-typ"/>
</dbReference>
<dbReference type="OMA" id="YYERHFH"/>
<comment type="subunit">
    <text evidence="6">Component of a multi-subunit COQ enzyme complex.</text>
</comment>
<evidence type="ECO:0000256" key="1">
    <source>
        <dbReference type="ARBA" id="ARBA00022688"/>
    </source>
</evidence>
<keyword evidence="9" id="KW-1185">Reference proteome</keyword>
<feature type="binding site" evidence="6">
    <location>
        <position position="276"/>
    </location>
    <ligand>
        <name>Zn(2+)</name>
        <dbReference type="ChEBI" id="CHEBI:29105"/>
    </ligand>
</feature>
<dbReference type="UniPathway" id="UPA00232"/>
<protein>
    <recommendedName>
        <fullName evidence="6">Ubiquinone biosynthesis protein COQ4 homolog, mitochondrial</fullName>
    </recommendedName>
    <alternativeName>
        <fullName evidence="6">4-hydroxy-3-methoxy-5-polyprenylbenzoate decarboxylase</fullName>
        <ecNumber evidence="6">4.1.1.130</ecNumber>
    </alternativeName>
    <alternativeName>
        <fullName evidence="6">Coenzyme Q biosynthesis protein 4 homolog</fullName>
    </alternativeName>
</protein>
<reference evidence="10" key="1">
    <citation type="submission" date="2020-12" db="UniProtKB">
        <authorList>
            <consortium name="WormBaseParasite"/>
        </authorList>
    </citation>
    <scope>IDENTIFICATION</scope>
    <source>
        <strain evidence="10">MHco3</strain>
    </source>
</reference>
<keyword evidence="4 6" id="KW-0472">Membrane</keyword>
<keyword evidence="1 6" id="KW-0831">Ubiquinone biosynthesis</keyword>
<dbReference type="InterPro" id="IPR027540">
    <property type="entry name" value="Coq4_euk"/>
</dbReference>
<dbReference type="OrthoDB" id="4249at2759"/>
<dbReference type="Proteomes" id="UP000025227">
    <property type="component" value="Unplaced"/>
</dbReference>
<keyword evidence="6" id="KW-0862">Zinc</keyword>
<comment type="cofactor">
    <cofactor evidence="6">
        <name>Zn(2+)</name>
        <dbReference type="ChEBI" id="CHEBI:29105"/>
    </cofactor>
</comment>
<keyword evidence="7" id="KW-0863">Zinc-finger</keyword>
<dbReference type="PANTHER" id="PTHR12922">
    <property type="entry name" value="UBIQUINONE BIOSYNTHESIS PROTEIN"/>
    <property type="match status" value="1"/>
</dbReference>
<keyword evidence="6" id="KW-0479">Metal-binding</keyword>
<comment type="pathway">
    <text evidence="6">Cofactor biosynthesis; ubiquinone biosynthesis.</text>
</comment>
<evidence type="ECO:0000256" key="6">
    <source>
        <dbReference type="HAMAP-Rule" id="MF_03111"/>
    </source>
</evidence>
<dbReference type="AlphaFoldDB" id="A0A7I4XU97"/>